<organism evidence="3 4">
    <name type="scientific">Strongyloides papillosus</name>
    <name type="common">Intestinal threadworm</name>
    <dbReference type="NCBI Taxonomy" id="174720"/>
    <lineage>
        <taxon>Eukaryota</taxon>
        <taxon>Metazoa</taxon>
        <taxon>Ecdysozoa</taxon>
        <taxon>Nematoda</taxon>
        <taxon>Chromadorea</taxon>
        <taxon>Rhabditida</taxon>
        <taxon>Tylenchina</taxon>
        <taxon>Panagrolaimomorpha</taxon>
        <taxon>Strongyloidoidea</taxon>
        <taxon>Strongyloididae</taxon>
        <taxon>Strongyloides</taxon>
    </lineage>
</organism>
<keyword evidence="1" id="KW-0175">Coiled coil</keyword>
<reference evidence="4" key="1">
    <citation type="submission" date="2017-02" db="UniProtKB">
        <authorList>
            <consortium name="WormBaseParasite"/>
        </authorList>
    </citation>
    <scope>IDENTIFICATION</scope>
</reference>
<dbReference type="Proteomes" id="UP000046392">
    <property type="component" value="Unplaced"/>
</dbReference>
<accession>A0A0N5BES4</accession>
<dbReference type="WBParaSite" id="SPAL_0000449600.1">
    <property type="protein sequence ID" value="SPAL_0000449600.1"/>
    <property type="gene ID" value="SPAL_0000449600"/>
</dbReference>
<protein>
    <submittedName>
        <fullName evidence="4">DUF148 domain-containing protein</fullName>
    </submittedName>
</protein>
<keyword evidence="2" id="KW-0732">Signal</keyword>
<feature type="coiled-coil region" evidence="1">
    <location>
        <begin position="65"/>
        <end position="100"/>
    </location>
</feature>
<dbReference type="AlphaFoldDB" id="A0A0N5BES4"/>
<evidence type="ECO:0000313" key="4">
    <source>
        <dbReference type="WBParaSite" id="SPAL_0000449600.1"/>
    </source>
</evidence>
<feature type="signal peptide" evidence="2">
    <location>
        <begin position="1"/>
        <end position="26"/>
    </location>
</feature>
<evidence type="ECO:0000256" key="2">
    <source>
        <dbReference type="SAM" id="SignalP"/>
    </source>
</evidence>
<sequence length="109" mass="12355">MKSTIKMHFIKYFTILVLLAVQYSFQDDTTTYATTPDCTYNCDFGTTQGSLSDVVYRKKRSPKFVEKIKDKAEKLAKKARDGAENLYDKAKSAVKKVAKETKSAVRKLA</sequence>
<evidence type="ECO:0000256" key="1">
    <source>
        <dbReference type="SAM" id="Coils"/>
    </source>
</evidence>
<proteinExistence type="predicted"/>
<evidence type="ECO:0000313" key="3">
    <source>
        <dbReference type="Proteomes" id="UP000046392"/>
    </source>
</evidence>
<dbReference type="Gene3D" id="1.10.287.700">
    <property type="entry name" value="Helix hairpin bin"/>
    <property type="match status" value="1"/>
</dbReference>
<keyword evidence="3" id="KW-1185">Reference proteome</keyword>
<feature type="chain" id="PRO_5005894157" evidence="2">
    <location>
        <begin position="27"/>
        <end position="109"/>
    </location>
</feature>
<name>A0A0N5BES4_STREA</name>